<gene>
    <name evidence="5" type="ORF">BKK80_25870</name>
</gene>
<evidence type="ECO:0000256" key="3">
    <source>
        <dbReference type="PROSITE-ProRule" id="PRU01106"/>
    </source>
</evidence>
<dbReference type="InterPro" id="IPR029069">
    <property type="entry name" value="HotDog_dom_sf"/>
</dbReference>
<feature type="domain" description="HotDog ACOT-type" evidence="4">
    <location>
        <begin position="4"/>
        <end position="116"/>
    </location>
</feature>
<accession>A0ABM6FBZ1</accession>
<proteinExistence type="inferred from homology"/>
<reference evidence="5 6" key="1">
    <citation type="submission" date="2016-10" db="EMBL/GenBank/DDBJ databases">
        <title>Complete genome sequences of three Cupriavidus strains isolated from various Malaysian environments.</title>
        <authorList>
            <person name="Abdullah A.A.-A."/>
            <person name="Shafie N.A.H."/>
            <person name="Lau N.S."/>
        </authorList>
    </citation>
    <scope>NUCLEOTIDE SEQUENCE [LARGE SCALE GENOMIC DNA]</scope>
    <source>
        <strain evidence="5 6">USMAA1020</strain>
    </source>
</reference>
<organism evidence="5 6">
    <name type="scientific">Cupriavidus malaysiensis</name>
    <dbReference type="NCBI Taxonomy" id="367825"/>
    <lineage>
        <taxon>Bacteria</taxon>
        <taxon>Pseudomonadati</taxon>
        <taxon>Pseudomonadota</taxon>
        <taxon>Betaproteobacteria</taxon>
        <taxon>Burkholderiales</taxon>
        <taxon>Burkholderiaceae</taxon>
        <taxon>Cupriavidus</taxon>
    </lineage>
</organism>
<evidence type="ECO:0000313" key="6">
    <source>
        <dbReference type="Proteomes" id="UP000177515"/>
    </source>
</evidence>
<keyword evidence="6" id="KW-1185">Reference proteome</keyword>
<dbReference type="PANTHER" id="PTHR11049:SF16">
    <property type="entry name" value="PROTEIN VDLD"/>
    <property type="match status" value="1"/>
</dbReference>
<keyword evidence="2 3" id="KW-0378">Hydrolase</keyword>
<name>A0ABM6FBZ1_9BURK</name>
<dbReference type="EMBL" id="CP017755">
    <property type="protein sequence ID" value="AOZ09238.1"/>
    <property type="molecule type" value="Genomic_DNA"/>
</dbReference>
<dbReference type="Pfam" id="PF03061">
    <property type="entry name" value="4HBT"/>
    <property type="match status" value="1"/>
</dbReference>
<dbReference type="InterPro" id="IPR040170">
    <property type="entry name" value="Cytosol_ACT"/>
</dbReference>
<dbReference type="SUPFAM" id="SSF54637">
    <property type="entry name" value="Thioesterase/thiol ester dehydrase-isomerase"/>
    <property type="match status" value="1"/>
</dbReference>
<dbReference type="Gene3D" id="3.10.129.10">
    <property type="entry name" value="Hotdog Thioesterase"/>
    <property type="match status" value="1"/>
</dbReference>
<evidence type="ECO:0000256" key="1">
    <source>
        <dbReference type="ARBA" id="ARBA00010458"/>
    </source>
</evidence>
<dbReference type="CDD" id="cd03442">
    <property type="entry name" value="BFIT_BACH"/>
    <property type="match status" value="1"/>
</dbReference>
<evidence type="ECO:0000259" key="4">
    <source>
        <dbReference type="PROSITE" id="PS51770"/>
    </source>
</evidence>
<protein>
    <submittedName>
        <fullName evidence="5">Acyl-CoA thioesterase</fullName>
    </submittedName>
</protein>
<dbReference type="InterPro" id="IPR033120">
    <property type="entry name" value="HOTDOG_ACOT"/>
</dbReference>
<dbReference type="PANTHER" id="PTHR11049">
    <property type="entry name" value="ACYL COENZYME A THIOESTER HYDROLASE"/>
    <property type="match status" value="1"/>
</dbReference>
<evidence type="ECO:0000256" key="2">
    <source>
        <dbReference type="ARBA" id="ARBA00022801"/>
    </source>
</evidence>
<dbReference type="PROSITE" id="PS51770">
    <property type="entry name" value="HOTDOG_ACOT"/>
    <property type="match status" value="1"/>
</dbReference>
<dbReference type="RefSeq" id="WP_071020761.1">
    <property type="nucleotide sequence ID" value="NZ_CP017755.1"/>
</dbReference>
<dbReference type="Proteomes" id="UP000177515">
    <property type="component" value="Chromosome 2"/>
</dbReference>
<evidence type="ECO:0000313" key="5">
    <source>
        <dbReference type="EMBL" id="AOZ09238.1"/>
    </source>
</evidence>
<dbReference type="InterPro" id="IPR006683">
    <property type="entry name" value="Thioestr_dom"/>
</dbReference>
<sequence length="162" mass="18054">MNELPHQLSMTVLMTPDMANFSGNVHGGTILKYLDMVAYACASRYAGSYVVTLSVDQVTFRQPIHVGELVTFLAAVNFTGRSSMEIGIKVVTENIRSKLVRHTNSCYFTMVAVDDDGKPTEVPPLQPRDKVERERFAAAQQRRALRQEMEARQHQIKAAPAA</sequence>
<comment type="similarity">
    <text evidence="1">Belongs to the acyl coenzyme A hydrolase family.</text>
</comment>